<evidence type="ECO:0000256" key="7">
    <source>
        <dbReference type="SAM" id="MobiDB-lite"/>
    </source>
</evidence>
<evidence type="ECO:0000256" key="1">
    <source>
        <dbReference type="ARBA" id="ARBA00004123"/>
    </source>
</evidence>
<evidence type="ECO:0000313" key="10">
    <source>
        <dbReference type="Proteomes" id="UP000734854"/>
    </source>
</evidence>
<evidence type="ECO:0000256" key="2">
    <source>
        <dbReference type="ARBA" id="ARBA00022723"/>
    </source>
</evidence>
<organism evidence="9 10">
    <name type="scientific">Zingiber officinale</name>
    <name type="common">Ginger</name>
    <name type="synonym">Amomum zingiber</name>
    <dbReference type="NCBI Taxonomy" id="94328"/>
    <lineage>
        <taxon>Eukaryota</taxon>
        <taxon>Viridiplantae</taxon>
        <taxon>Streptophyta</taxon>
        <taxon>Embryophyta</taxon>
        <taxon>Tracheophyta</taxon>
        <taxon>Spermatophyta</taxon>
        <taxon>Magnoliopsida</taxon>
        <taxon>Liliopsida</taxon>
        <taxon>Zingiberales</taxon>
        <taxon>Zingiberaceae</taxon>
        <taxon>Zingiber</taxon>
    </lineage>
</organism>
<dbReference type="GO" id="GO:0008270">
    <property type="term" value="F:zinc ion binding"/>
    <property type="evidence" value="ECO:0007669"/>
    <property type="project" value="UniProtKB-KW"/>
</dbReference>
<dbReference type="GO" id="GO:0009788">
    <property type="term" value="P:negative regulation of abscisic acid-activated signaling pathway"/>
    <property type="evidence" value="ECO:0007669"/>
    <property type="project" value="InterPro"/>
</dbReference>
<dbReference type="GO" id="GO:0005634">
    <property type="term" value="C:nucleus"/>
    <property type="evidence" value="ECO:0007669"/>
    <property type="project" value="UniProtKB-SubCell"/>
</dbReference>
<dbReference type="Gene3D" id="3.30.160.60">
    <property type="entry name" value="Classic Zinc Finger"/>
    <property type="match status" value="1"/>
</dbReference>
<feature type="region of interest" description="Disordered" evidence="7">
    <location>
        <begin position="1"/>
        <end position="65"/>
    </location>
</feature>
<name>A0A8J5G2N0_ZINOF</name>
<accession>A0A8J5G2N0</accession>
<dbReference type="PANTHER" id="PTHR47287:SF15">
    <property type="entry name" value="ZINC FINGER PROTEIN 3-LIKE"/>
    <property type="match status" value="1"/>
</dbReference>
<dbReference type="EMBL" id="JACMSC010000012">
    <property type="protein sequence ID" value="KAG6496844.1"/>
    <property type="molecule type" value="Genomic_DNA"/>
</dbReference>
<evidence type="ECO:0000256" key="5">
    <source>
        <dbReference type="ARBA" id="ARBA00023242"/>
    </source>
</evidence>
<evidence type="ECO:0000256" key="3">
    <source>
        <dbReference type="ARBA" id="ARBA00022771"/>
    </source>
</evidence>
<evidence type="ECO:0000256" key="6">
    <source>
        <dbReference type="PROSITE-ProRule" id="PRU00042"/>
    </source>
</evidence>
<keyword evidence="3 6" id="KW-0863">Zinc-finger</keyword>
<dbReference type="InterPro" id="IPR013087">
    <property type="entry name" value="Znf_C2H2_type"/>
</dbReference>
<feature type="compositionally biased region" description="Gly residues" evidence="7">
    <location>
        <begin position="16"/>
        <end position="30"/>
    </location>
</feature>
<reference evidence="9 10" key="1">
    <citation type="submission" date="2020-08" db="EMBL/GenBank/DDBJ databases">
        <title>Plant Genome Project.</title>
        <authorList>
            <person name="Zhang R.-G."/>
        </authorList>
    </citation>
    <scope>NUCLEOTIDE SEQUENCE [LARGE SCALE GENOMIC DNA]</scope>
    <source>
        <tissue evidence="9">Rhizome</tissue>
    </source>
</reference>
<dbReference type="SUPFAM" id="SSF57667">
    <property type="entry name" value="beta-beta-alpha zinc fingers"/>
    <property type="match status" value="1"/>
</dbReference>
<keyword evidence="4" id="KW-0862">Zinc</keyword>
<dbReference type="PANTHER" id="PTHR47287">
    <property type="entry name" value="C2H2 AND C2HC ZINC FINGERS SUPERFAMILY PROTEIN"/>
    <property type="match status" value="1"/>
</dbReference>
<feature type="domain" description="C2H2-type" evidence="8">
    <location>
        <begin position="102"/>
        <end position="129"/>
    </location>
</feature>
<gene>
    <name evidence="9" type="ORF">ZIOFF_044716</name>
</gene>
<dbReference type="PROSITE" id="PS50157">
    <property type="entry name" value="ZINC_FINGER_C2H2_2"/>
    <property type="match status" value="1"/>
</dbReference>
<protein>
    <recommendedName>
        <fullName evidence="8">C2H2-type domain-containing protein</fullName>
    </recommendedName>
</protein>
<feature type="region of interest" description="Disordered" evidence="7">
    <location>
        <begin position="246"/>
        <end position="272"/>
    </location>
</feature>
<keyword evidence="5" id="KW-0539">Nucleus</keyword>
<comment type="caution">
    <text evidence="9">The sequence shown here is derived from an EMBL/GenBank/DDBJ whole genome shotgun (WGS) entry which is preliminary data.</text>
</comment>
<feature type="compositionally biased region" description="Basic and acidic residues" evidence="7">
    <location>
        <begin position="262"/>
        <end position="272"/>
    </location>
</feature>
<keyword evidence="10" id="KW-1185">Reference proteome</keyword>
<dbReference type="Proteomes" id="UP000734854">
    <property type="component" value="Unassembled WGS sequence"/>
</dbReference>
<dbReference type="AlphaFoldDB" id="A0A8J5G2N0"/>
<dbReference type="PROSITE" id="PS00028">
    <property type="entry name" value="ZINC_FINGER_C2H2_1"/>
    <property type="match status" value="1"/>
</dbReference>
<comment type="subcellular location">
    <subcellularLocation>
        <location evidence="1">Nucleus</location>
    </subcellularLocation>
</comment>
<dbReference type="InterPro" id="IPR036236">
    <property type="entry name" value="Znf_C2H2_sf"/>
</dbReference>
<sequence length="272" mass="28866">MDSTAVRVSEMQQPRRGGGGGGGNGAGAGGEKPPEFGGMSLDLSLRHKDPIQEEDVASSTSAPLPPPLFELNLIKGLDLVREPQAAAAVAAEESPESEPRVFSCNYCRRQFYSSQALGGHQNAHKRERSLAKSTAGVGGSRLGGLAGGHPFAPGMAALPVLHGAYGLQPLGIQAHSMMHRPSFGGSGPLGLLNEGWRRRPPTLPMEQQYPGVGRLDDSFMRPPPGLPARFDESTATIPRARSRWASAAAGNEVSEEEEEEEEVHHLDLTLKL</sequence>
<dbReference type="InterPro" id="IPR044246">
    <property type="entry name" value="ZFP3-like"/>
</dbReference>
<evidence type="ECO:0000259" key="8">
    <source>
        <dbReference type="PROSITE" id="PS50157"/>
    </source>
</evidence>
<proteinExistence type="predicted"/>
<keyword evidence="2" id="KW-0479">Metal-binding</keyword>
<evidence type="ECO:0000313" key="9">
    <source>
        <dbReference type="EMBL" id="KAG6496844.1"/>
    </source>
</evidence>
<evidence type="ECO:0000256" key="4">
    <source>
        <dbReference type="ARBA" id="ARBA00022833"/>
    </source>
</evidence>